<evidence type="ECO:0000256" key="1">
    <source>
        <dbReference type="SAM" id="Phobius"/>
    </source>
</evidence>
<evidence type="ECO:0008006" key="4">
    <source>
        <dbReference type="Google" id="ProtNLM"/>
    </source>
</evidence>
<feature type="non-terminal residue" evidence="2">
    <location>
        <position position="1"/>
    </location>
</feature>
<keyword evidence="1" id="KW-0812">Transmembrane</keyword>
<organism evidence="2 3">
    <name type="scientific">Dysgonomonas macrotermitis</name>
    <dbReference type="NCBI Taxonomy" id="1346286"/>
    <lineage>
        <taxon>Bacteria</taxon>
        <taxon>Pseudomonadati</taxon>
        <taxon>Bacteroidota</taxon>
        <taxon>Bacteroidia</taxon>
        <taxon>Bacteroidales</taxon>
        <taxon>Dysgonomonadaceae</taxon>
        <taxon>Dysgonomonas</taxon>
    </lineage>
</organism>
<dbReference type="AlphaFoldDB" id="A0A1M5ED90"/>
<protein>
    <recommendedName>
        <fullName evidence="4">C1q domain-containing protein</fullName>
    </recommendedName>
</protein>
<evidence type="ECO:0000313" key="3">
    <source>
        <dbReference type="Proteomes" id="UP000184480"/>
    </source>
</evidence>
<keyword evidence="1" id="KW-0472">Membrane</keyword>
<feature type="transmembrane region" description="Helical" evidence="1">
    <location>
        <begin position="126"/>
        <end position="144"/>
    </location>
</feature>
<sequence>RERDASLALTKQNFSKIQIFLLCQNNGAFFYAFVYFVVYIQFQISWFGKLYRIESLLFCCRSKTTPDNHLPISQLPIAAGCSVCTLLLFFQMINKFGAENQQLFIKTTRGSEAPTTQIEMTMKKKCLPLLGIFSFGIFHAQVGINTQNPQGIFHIDGKSDNSSTPTVTQQLNDFVILSNGNVGIGTLNPSAKLVIEDGATAVNPKSVLKIVDPNVKKDRVMTAINSNGEATWQDYEYQGKIGQVYSTTSLPAQTFPAAITAINGWSFTIPEEGYYAFDIRWWATYSAVTSGAVAVTATHFYLNVNGTTMDQYETYNTINTSLGNRLTAYFPLYFDATAADVGKTVTISVRPGISPASAGQSTQNNTTIPWTTSKITVKRMDI</sequence>
<reference evidence="3" key="1">
    <citation type="submission" date="2016-11" db="EMBL/GenBank/DDBJ databases">
        <authorList>
            <person name="Varghese N."/>
            <person name="Submissions S."/>
        </authorList>
    </citation>
    <scope>NUCLEOTIDE SEQUENCE [LARGE SCALE GENOMIC DNA]</scope>
    <source>
        <strain evidence="3">DSM 27370</strain>
    </source>
</reference>
<feature type="transmembrane region" description="Helical" evidence="1">
    <location>
        <begin position="72"/>
        <end position="90"/>
    </location>
</feature>
<dbReference type="STRING" id="1346286.SAMN05444362_1101"/>
<keyword evidence="1" id="KW-1133">Transmembrane helix</keyword>
<keyword evidence="3" id="KW-1185">Reference proteome</keyword>
<feature type="transmembrane region" description="Helical" evidence="1">
    <location>
        <begin position="20"/>
        <end position="42"/>
    </location>
</feature>
<name>A0A1M5ED90_9BACT</name>
<gene>
    <name evidence="2" type="ORF">SAMN05444362_1101</name>
</gene>
<evidence type="ECO:0000313" key="2">
    <source>
        <dbReference type="EMBL" id="SHF77198.1"/>
    </source>
</evidence>
<proteinExistence type="predicted"/>
<accession>A0A1M5ED90</accession>
<dbReference type="Proteomes" id="UP000184480">
    <property type="component" value="Unassembled WGS sequence"/>
</dbReference>
<dbReference type="EMBL" id="FQUC01000010">
    <property type="protein sequence ID" value="SHF77198.1"/>
    <property type="molecule type" value="Genomic_DNA"/>
</dbReference>